<keyword evidence="1" id="KW-0732">Signal</keyword>
<evidence type="ECO:0000313" key="2">
    <source>
        <dbReference type="EMBL" id="MDX4957780.1"/>
    </source>
</evidence>
<evidence type="ECO:0000256" key="1">
    <source>
        <dbReference type="SAM" id="SignalP"/>
    </source>
</evidence>
<feature type="chain" id="PRO_5042496955" evidence="1">
    <location>
        <begin position="19"/>
        <end position="145"/>
    </location>
</feature>
<proteinExistence type="predicted"/>
<organism evidence="2 3">
    <name type="scientific">Delftia acidovorans</name>
    <name type="common">Pseudomonas acidovorans</name>
    <name type="synonym">Comamonas acidovorans</name>
    <dbReference type="NCBI Taxonomy" id="80866"/>
    <lineage>
        <taxon>Bacteria</taxon>
        <taxon>Pseudomonadati</taxon>
        <taxon>Pseudomonadota</taxon>
        <taxon>Betaproteobacteria</taxon>
        <taxon>Burkholderiales</taxon>
        <taxon>Comamonadaceae</taxon>
        <taxon>Delftia</taxon>
    </lineage>
</organism>
<sequence length="145" mass="16149">MWIFVYIAFFLTAILSYASSQGDSGATEIKISASEEIKQYKAFMTAADHYFSDGERIALKKFYWRDIKVSAPSGMNTADMRSSWYVIKGEDGAWSACTDISEEAMATIAQLFPDAESGPKIQKRENYYAVGDQEIAESATLLCSM</sequence>
<dbReference type="Proteomes" id="UP001287445">
    <property type="component" value="Unassembled WGS sequence"/>
</dbReference>
<protein>
    <submittedName>
        <fullName evidence="2">Uncharacterized protein</fullName>
    </submittedName>
</protein>
<accession>A0AAJ2VBW4</accession>
<reference evidence="2" key="1">
    <citation type="submission" date="2023-11" db="EMBL/GenBank/DDBJ databases">
        <title>Identification and selenium tolerance of Delftia acidovorans R3-25.</title>
        <authorList>
            <person name="Zhang S."/>
            <person name="Liu Y."/>
            <person name="Guo Y."/>
        </authorList>
    </citation>
    <scope>NUCLEOTIDE SEQUENCE</scope>
    <source>
        <strain evidence="2">R3-25</strain>
    </source>
</reference>
<gene>
    <name evidence="2" type="ORF">SGN30_30550</name>
</gene>
<feature type="signal peptide" evidence="1">
    <location>
        <begin position="1"/>
        <end position="18"/>
    </location>
</feature>
<comment type="caution">
    <text evidence="2">The sequence shown here is derived from an EMBL/GenBank/DDBJ whole genome shotgun (WGS) entry which is preliminary data.</text>
</comment>
<dbReference type="EMBL" id="JAWWMZ010000021">
    <property type="protein sequence ID" value="MDX4957780.1"/>
    <property type="molecule type" value="Genomic_DNA"/>
</dbReference>
<name>A0AAJ2VBW4_DELAC</name>
<evidence type="ECO:0000313" key="3">
    <source>
        <dbReference type="Proteomes" id="UP001287445"/>
    </source>
</evidence>
<dbReference type="AlphaFoldDB" id="A0AAJ2VBW4"/>
<dbReference type="RefSeq" id="WP_319076863.1">
    <property type="nucleotide sequence ID" value="NZ_JAWWMZ010000021.1"/>
</dbReference>